<evidence type="ECO:0000256" key="1">
    <source>
        <dbReference type="SAM" id="MobiDB-lite"/>
    </source>
</evidence>
<proteinExistence type="predicted"/>
<evidence type="ECO:0000259" key="3">
    <source>
        <dbReference type="Pfam" id="PF18183"/>
    </source>
</evidence>
<keyword evidence="2" id="KW-0812">Transmembrane</keyword>
<dbReference type="EMBL" id="JACHIU010000001">
    <property type="protein sequence ID" value="MBB6474739.1"/>
    <property type="molecule type" value="Genomic_DNA"/>
</dbReference>
<evidence type="ECO:0000313" key="5">
    <source>
        <dbReference type="Proteomes" id="UP000555564"/>
    </source>
</evidence>
<feature type="transmembrane region" description="Helical" evidence="2">
    <location>
        <begin position="102"/>
        <end position="122"/>
    </location>
</feature>
<reference evidence="4 5" key="1">
    <citation type="submission" date="2020-08" db="EMBL/GenBank/DDBJ databases">
        <title>Sequencing the genomes of 1000 actinobacteria strains.</title>
        <authorList>
            <person name="Klenk H.-P."/>
        </authorList>
    </citation>
    <scope>NUCLEOTIDE SEQUENCE [LARGE SCALE GENOMIC DNA]</scope>
    <source>
        <strain evidence="4 5">DSM 44936</strain>
    </source>
</reference>
<gene>
    <name evidence="4" type="ORF">BJ992_004170</name>
</gene>
<comment type="caution">
    <text evidence="4">The sequence shown here is derived from an EMBL/GenBank/DDBJ whole genome shotgun (WGS) entry which is preliminary data.</text>
</comment>
<sequence length="223" mass="24800">MPDLPPPEHHHHPTPRRRRSWTRGDLPPLPRPATSPDQWADPPQALEELRVWAEHRALEHLDWYTRDKKFRRVASRFLRAAAVLLAVAGGASPLVLHEGPGANLGYVLLAMAAGCVAFDHFFGISSGWMRDIAALTTLRGRLTRFHLDWAAWQSTPAEPDRTTKGLALIDGLVTDIVRISEAETAQWIAEFNSSIASLRQQSTPAVTSTSDLMTWSHKGELSP</sequence>
<keyword evidence="5" id="KW-1185">Reference proteome</keyword>
<dbReference type="NCBIfam" id="NF033633">
    <property type="entry name" value="SLATT_2"/>
    <property type="match status" value="1"/>
</dbReference>
<feature type="region of interest" description="Disordered" evidence="1">
    <location>
        <begin position="1"/>
        <end position="41"/>
    </location>
</feature>
<dbReference type="AlphaFoldDB" id="A0A7X0M968"/>
<evidence type="ECO:0000313" key="4">
    <source>
        <dbReference type="EMBL" id="MBB6474739.1"/>
    </source>
</evidence>
<dbReference type="Proteomes" id="UP000555564">
    <property type="component" value="Unassembled WGS sequence"/>
</dbReference>
<keyword evidence="2" id="KW-0472">Membrane</keyword>
<evidence type="ECO:0000256" key="2">
    <source>
        <dbReference type="SAM" id="Phobius"/>
    </source>
</evidence>
<feature type="transmembrane region" description="Helical" evidence="2">
    <location>
        <begin position="77"/>
        <end position="96"/>
    </location>
</feature>
<accession>A0A7X0M968</accession>
<dbReference type="RefSeq" id="WP_184983515.1">
    <property type="nucleotide sequence ID" value="NZ_BAAALO010000082.1"/>
</dbReference>
<dbReference type="InterPro" id="IPR040688">
    <property type="entry name" value="SLATT_2"/>
</dbReference>
<name>A0A7X0M968_9ACTN</name>
<keyword evidence="2" id="KW-1133">Transmembrane helix</keyword>
<feature type="domain" description="SMODS and SLOG-associating 2TM effector" evidence="3">
    <location>
        <begin position="38"/>
        <end position="206"/>
    </location>
</feature>
<feature type="compositionally biased region" description="Basic residues" evidence="1">
    <location>
        <begin position="9"/>
        <end position="21"/>
    </location>
</feature>
<protein>
    <recommendedName>
        <fullName evidence="3">SMODS and SLOG-associating 2TM effector domain-containing protein</fullName>
    </recommendedName>
</protein>
<dbReference type="Pfam" id="PF18183">
    <property type="entry name" value="SLATT_2"/>
    <property type="match status" value="1"/>
</dbReference>
<organism evidence="4 5">
    <name type="scientific">Sphaerisporangium rubeum</name>
    <dbReference type="NCBI Taxonomy" id="321317"/>
    <lineage>
        <taxon>Bacteria</taxon>
        <taxon>Bacillati</taxon>
        <taxon>Actinomycetota</taxon>
        <taxon>Actinomycetes</taxon>
        <taxon>Streptosporangiales</taxon>
        <taxon>Streptosporangiaceae</taxon>
        <taxon>Sphaerisporangium</taxon>
    </lineage>
</organism>